<reference evidence="1 2" key="1">
    <citation type="submission" date="2020-12" db="EMBL/GenBank/DDBJ databases">
        <title>Concerted genomic and epigenomic changes stabilize Arabidopsis allopolyploids.</title>
        <authorList>
            <person name="Chen Z."/>
        </authorList>
    </citation>
    <scope>NUCLEOTIDE SEQUENCE [LARGE SCALE GENOMIC DNA]</scope>
    <source>
        <strain evidence="1">Allo738</strain>
        <tissue evidence="1">Leaf</tissue>
    </source>
</reference>
<dbReference type="AlphaFoldDB" id="A0A8T2C8F5"/>
<evidence type="ECO:0000313" key="1">
    <source>
        <dbReference type="EMBL" id="KAG7594362.1"/>
    </source>
</evidence>
<dbReference type="Proteomes" id="UP000694240">
    <property type="component" value="Chromosome 6"/>
</dbReference>
<dbReference type="EMBL" id="JAEFBK010000006">
    <property type="protein sequence ID" value="KAG7594362.1"/>
    <property type="molecule type" value="Genomic_DNA"/>
</dbReference>
<sequence>MANRENQNHTLCLLVVTQTLIPAISVPIPASILTPSFLLHTLSLLRVVFSCDPRILLLFISKSVCPESGFCFHWIRYVGVSPSSEISSGWWKFSLSDKVRFPKPPWMSSTFCAFSRHWDRITIFMSCAIRIANVVQINGDVDRQRLRCFVKEYNWGKFRLELFLHMSYTADLEYKIVSDQRMEKWDWVFLFPIKEKYLRQQLRKRGRFGMKEEIIVSMRKQYQRLISKNIKSKSSPHRKTRLRKFWYPIVLASELMLESLGLTMQCAIWESSQVKLSTHTIRIRARSDKEKENIGFKNPIASKAYLRKASSNSLFFLYLS</sequence>
<name>A0A8T2C8F5_9BRAS</name>
<organism evidence="1 2">
    <name type="scientific">Arabidopsis thaliana x Arabidopsis arenosa</name>
    <dbReference type="NCBI Taxonomy" id="1240361"/>
    <lineage>
        <taxon>Eukaryota</taxon>
        <taxon>Viridiplantae</taxon>
        <taxon>Streptophyta</taxon>
        <taxon>Embryophyta</taxon>
        <taxon>Tracheophyta</taxon>
        <taxon>Spermatophyta</taxon>
        <taxon>Magnoliopsida</taxon>
        <taxon>eudicotyledons</taxon>
        <taxon>Gunneridae</taxon>
        <taxon>Pentapetalae</taxon>
        <taxon>rosids</taxon>
        <taxon>malvids</taxon>
        <taxon>Brassicales</taxon>
        <taxon>Brassicaceae</taxon>
        <taxon>Camelineae</taxon>
        <taxon>Arabidopsis</taxon>
    </lineage>
</organism>
<evidence type="ECO:0000313" key="2">
    <source>
        <dbReference type="Proteomes" id="UP000694240"/>
    </source>
</evidence>
<gene>
    <name evidence="1" type="ORF">ISN45_Aa01g031190</name>
</gene>
<keyword evidence="2" id="KW-1185">Reference proteome</keyword>
<accession>A0A8T2C8F5</accession>
<protein>
    <submittedName>
        <fullName evidence="1">Uncharacterized protein</fullName>
    </submittedName>
</protein>
<proteinExistence type="predicted"/>
<comment type="caution">
    <text evidence="1">The sequence shown here is derived from an EMBL/GenBank/DDBJ whole genome shotgun (WGS) entry which is preliminary data.</text>
</comment>